<dbReference type="PaxDb" id="5061-CADANGAP00012248"/>
<dbReference type="Gene3D" id="3.20.20.140">
    <property type="entry name" value="Metal-dependent hydrolases"/>
    <property type="match status" value="1"/>
</dbReference>
<evidence type="ECO:0000259" key="1">
    <source>
        <dbReference type="Pfam" id="PF04909"/>
    </source>
</evidence>
<dbReference type="EMBL" id="BCMY01000022">
    <property type="protein sequence ID" value="GAQ46734.1"/>
    <property type="molecule type" value="Genomic_DNA"/>
</dbReference>
<dbReference type="GO" id="GO:0016787">
    <property type="term" value="F:hydrolase activity"/>
    <property type="evidence" value="ECO:0007669"/>
    <property type="project" value="UniProtKB-KW"/>
</dbReference>
<dbReference type="VEuPathDB" id="FungiDB:An16g00160"/>
<protein>
    <submittedName>
        <fullName evidence="2">Amidohydrolase family protein</fullName>
    </submittedName>
</protein>
<comment type="caution">
    <text evidence="2">The sequence shown here is derived from an EMBL/GenBank/DDBJ whole genome shotgun (WGS) entry which is preliminary data.</text>
</comment>
<feature type="domain" description="Amidohydrolase-related" evidence="1">
    <location>
        <begin position="72"/>
        <end position="329"/>
    </location>
</feature>
<dbReference type="SUPFAM" id="SSF51556">
    <property type="entry name" value="Metallo-dependent hydrolases"/>
    <property type="match status" value="1"/>
</dbReference>
<dbReference type="PANTHER" id="PTHR35563">
    <property type="entry name" value="BARREL METAL-DEPENDENT HYDROLASE, PUTATIVE (AFU_ORTHOLOGUE AFUA_1G16240)-RELATED"/>
    <property type="match status" value="1"/>
</dbReference>
<dbReference type="InterPro" id="IPR052358">
    <property type="entry name" value="Aro_Compnd_Degr_Hydrolases"/>
</dbReference>
<dbReference type="OrthoDB" id="2135488at2759"/>
<proteinExistence type="predicted"/>
<evidence type="ECO:0000313" key="3">
    <source>
        <dbReference type="Proteomes" id="UP000068243"/>
    </source>
</evidence>
<dbReference type="VEuPathDB" id="FungiDB:ASPNIDRAFT2_1117639"/>
<reference evidence="3" key="1">
    <citation type="journal article" date="2016" name="Genome Announc.">
        <title>Draft genome sequence of Aspergillus niger strain An76.</title>
        <authorList>
            <person name="Gong W."/>
            <person name="Cheng Z."/>
            <person name="Zhang H."/>
            <person name="Liu L."/>
            <person name="Gao P."/>
            <person name="Wang L."/>
        </authorList>
    </citation>
    <scope>NUCLEOTIDE SEQUENCE [LARGE SCALE GENOMIC DNA]</scope>
    <source>
        <strain evidence="3">An76</strain>
    </source>
</reference>
<dbReference type="InterPro" id="IPR032466">
    <property type="entry name" value="Metal_Hydrolase"/>
</dbReference>
<dbReference type="Proteomes" id="UP000068243">
    <property type="component" value="Unassembled WGS sequence"/>
</dbReference>
<accession>A0A100ISX4</accession>
<dbReference type="InterPro" id="IPR006680">
    <property type="entry name" value="Amidohydro-rel"/>
</dbReference>
<dbReference type="Pfam" id="PF04909">
    <property type="entry name" value="Amidohydro_2"/>
    <property type="match status" value="1"/>
</dbReference>
<evidence type="ECO:0000313" key="2">
    <source>
        <dbReference type="EMBL" id="GAQ46734.1"/>
    </source>
</evidence>
<dbReference type="VEuPathDB" id="FungiDB:ATCC64974_14670"/>
<organism evidence="2 3">
    <name type="scientific">Aspergillus niger</name>
    <dbReference type="NCBI Taxonomy" id="5061"/>
    <lineage>
        <taxon>Eukaryota</taxon>
        <taxon>Fungi</taxon>
        <taxon>Dikarya</taxon>
        <taxon>Ascomycota</taxon>
        <taxon>Pezizomycotina</taxon>
        <taxon>Eurotiomycetes</taxon>
        <taxon>Eurotiomycetidae</taxon>
        <taxon>Eurotiales</taxon>
        <taxon>Aspergillaceae</taxon>
        <taxon>Aspergillus</taxon>
        <taxon>Aspergillus subgen. Circumdati</taxon>
    </lineage>
</organism>
<sequence>MPGYSPGSWPPTIYSDVDSKIGTLIFMSLNPTSSPSVQIEVRAVDCFQNRKPRFDRLALVDYTPKAATREQALAFERSVGIQHAVIVLPSVYGTNNSVLIDALRSTNGTYRGVCVLDLSAKIDNNTLQTFHDAGVRGIRINYGNEGTDAQITADTIRAASIAQIHDWTLQLWVPIASFKSLHPIIPTLGVRVVADHYAHAMTASRTGNLHNAIDPFSIPGFREVVDLMRRNHLFVKISAPYQNSRDKPLYSDLRVIAETFMLHGPDMVVFGSDWPHTASKEGNGAGGRLVEQDFRDVDDQAILQQTLEWAGTQAQVRRLFVDNPRRLWGWTDMES</sequence>
<name>A0A100ISX4_ASPNG</name>
<dbReference type="VEuPathDB" id="FungiDB:M747DRAFT_347011"/>
<dbReference type="PANTHER" id="PTHR35563:SF2">
    <property type="entry name" value="BARREL METAL-DEPENDENT HYDROLASE, PUTATIVE (AFU_ORTHOLOGUE AFUA_1G16240)-RELATED"/>
    <property type="match status" value="1"/>
</dbReference>
<gene>
    <name evidence="2" type="ORF">ABL_09395</name>
</gene>
<dbReference type="AlphaFoldDB" id="A0A100ISX4"/>
<dbReference type="OMA" id="WHVQLHW"/>
<keyword evidence="2" id="KW-0378">Hydrolase</keyword>